<dbReference type="Proteomes" id="UP000294933">
    <property type="component" value="Unassembled WGS sequence"/>
</dbReference>
<comment type="similarity">
    <text evidence="1">Belongs to the peptidase S33 family.</text>
</comment>
<dbReference type="OrthoDB" id="425534at2759"/>
<dbReference type="Pfam" id="PF00561">
    <property type="entry name" value="Abhydrolase_1"/>
    <property type="match status" value="1"/>
</dbReference>
<keyword evidence="7" id="KW-1185">Reference proteome</keyword>
<evidence type="ECO:0000259" key="4">
    <source>
        <dbReference type="Pfam" id="PF00561"/>
    </source>
</evidence>
<dbReference type="PANTHER" id="PTHR43248:SF25">
    <property type="entry name" value="AB HYDROLASE-1 DOMAIN-CONTAINING PROTEIN-RELATED"/>
    <property type="match status" value="1"/>
</dbReference>
<evidence type="ECO:0000256" key="1">
    <source>
        <dbReference type="ARBA" id="ARBA00010088"/>
    </source>
</evidence>
<dbReference type="InterPro" id="IPR029058">
    <property type="entry name" value="AB_hydrolase_fold"/>
</dbReference>
<name>A0A4Y7Q2S4_9AGAM</name>
<gene>
    <name evidence="6" type="ORF">BD410DRAFT_829026</name>
</gene>
<feature type="domain" description="AB hydrolase-1" evidence="4">
    <location>
        <begin position="124"/>
        <end position="290"/>
    </location>
</feature>
<dbReference type="InterPro" id="IPR000073">
    <property type="entry name" value="AB_hydrolase_1"/>
</dbReference>
<reference evidence="6 7" key="1">
    <citation type="submission" date="2018-06" db="EMBL/GenBank/DDBJ databases">
        <title>A transcriptomic atlas of mushroom development highlights an independent origin of complex multicellularity.</title>
        <authorList>
            <consortium name="DOE Joint Genome Institute"/>
            <person name="Krizsan K."/>
            <person name="Almasi E."/>
            <person name="Merenyi Z."/>
            <person name="Sahu N."/>
            <person name="Viragh M."/>
            <person name="Koszo T."/>
            <person name="Mondo S."/>
            <person name="Kiss B."/>
            <person name="Balint B."/>
            <person name="Kues U."/>
            <person name="Barry K."/>
            <person name="Hegedus J.C."/>
            <person name="Henrissat B."/>
            <person name="Johnson J."/>
            <person name="Lipzen A."/>
            <person name="Ohm R."/>
            <person name="Nagy I."/>
            <person name="Pangilinan J."/>
            <person name="Yan J."/>
            <person name="Xiong Y."/>
            <person name="Grigoriev I.V."/>
            <person name="Hibbett D.S."/>
            <person name="Nagy L.G."/>
        </authorList>
    </citation>
    <scope>NUCLEOTIDE SEQUENCE [LARGE SCALE GENOMIC DNA]</scope>
    <source>
        <strain evidence="6 7">SZMC22713</strain>
    </source>
</reference>
<proteinExistence type="inferred from homology"/>
<evidence type="ECO:0008006" key="8">
    <source>
        <dbReference type="Google" id="ProtNLM"/>
    </source>
</evidence>
<keyword evidence="3" id="KW-1133">Transmembrane helix</keyword>
<sequence>MASKLGSDALQLLQNKGGSPLSKSRKFATCSILLLLSLVLGLLYTNFGVGGFNSNGRVDPGPKVAMLEAPAGTIFWYKCGPDTRRGVECGSVIVPLDYFNVSKGKSAIAFARSKAAKSPRKGTLFLNPGGPGASARLMAGDDGYAASIVGPHYDLIGFDPRGIGETFPKVQCFPDPLGREIFVSDTVFEQGFTVSSNLSDPAMRERVITQQREWLAMKKTQAELCAANMGDSLRYMGTATVVRDIEFMTRLFDGEDAPINYWGGSYGSILCAYLVNMFPDRVGRVGIDAIANPVLWAGKPSHFWHRDSVAYTEDTYQIFLNSCSQAGPDLCALAKFAGENPGKIERRIDQFLDKLYDEPLSVPHARRPGVLTAGGVRALMFIHLLSQYYWPSFSKMLSEAMSGNGTLILNKLLLLYSGLPLPDLSYGSDLSRLAVTCLDSPPPETEADYPNAQELADIGLGTLKDVSRHFGMSVSISEPDGGCQFWPVRGPERFVGPWNHTLRNPILIVSNIADPVTPIASGRLLNSLLANSSRLLIVNAPGHGSPPSRCVTRIHREYFTNGTLPPNEFVCEPDELPFPKPGEAIWKSTSMSDDDLHDLEVAREFRNYMFEMKFQH</sequence>
<dbReference type="InterPro" id="IPR051601">
    <property type="entry name" value="Serine_prot/Carboxylest_S33"/>
</dbReference>
<dbReference type="Gene3D" id="3.40.50.1820">
    <property type="entry name" value="alpha/beta hydrolase"/>
    <property type="match status" value="1"/>
</dbReference>
<dbReference type="InterPro" id="IPR013595">
    <property type="entry name" value="Pept_S33_TAP-like_C"/>
</dbReference>
<keyword evidence="3" id="KW-0472">Membrane</keyword>
<dbReference type="GO" id="GO:0016787">
    <property type="term" value="F:hydrolase activity"/>
    <property type="evidence" value="ECO:0007669"/>
    <property type="project" value="UniProtKB-KW"/>
</dbReference>
<evidence type="ECO:0000256" key="3">
    <source>
        <dbReference type="SAM" id="Phobius"/>
    </source>
</evidence>
<evidence type="ECO:0000313" key="6">
    <source>
        <dbReference type="EMBL" id="TDL21518.1"/>
    </source>
</evidence>
<protein>
    <recommendedName>
        <fullName evidence="8">Alpha/beta-hydrolase</fullName>
    </recommendedName>
</protein>
<evidence type="ECO:0000256" key="2">
    <source>
        <dbReference type="ARBA" id="ARBA00022801"/>
    </source>
</evidence>
<feature type="domain" description="Peptidase S33 tripeptidyl aminopeptidase-like C-terminal" evidence="5">
    <location>
        <begin position="480"/>
        <end position="571"/>
    </location>
</feature>
<evidence type="ECO:0000313" key="7">
    <source>
        <dbReference type="Proteomes" id="UP000294933"/>
    </source>
</evidence>
<evidence type="ECO:0000259" key="5">
    <source>
        <dbReference type="Pfam" id="PF08386"/>
    </source>
</evidence>
<keyword evidence="2" id="KW-0378">Hydrolase</keyword>
<keyword evidence="3" id="KW-0812">Transmembrane</keyword>
<dbReference type="Pfam" id="PF08386">
    <property type="entry name" value="Abhydrolase_4"/>
    <property type="match status" value="1"/>
</dbReference>
<dbReference type="AlphaFoldDB" id="A0A4Y7Q2S4"/>
<dbReference type="STRING" id="50990.A0A4Y7Q2S4"/>
<feature type="transmembrane region" description="Helical" evidence="3">
    <location>
        <begin position="27"/>
        <end position="47"/>
    </location>
</feature>
<organism evidence="6 7">
    <name type="scientific">Rickenella mellea</name>
    <dbReference type="NCBI Taxonomy" id="50990"/>
    <lineage>
        <taxon>Eukaryota</taxon>
        <taxon>Fungi</taxon>
        <taxon>Dikarya</taxon>
        <taxon>Basidiomycota</taxon>
        <taxon>Agaricomycotina</taxon>
        <taxon>Agaricomycetes</taxon>
        <taxon>Hymenochaetales</taxon>
        <taxon>Rickenellaceae</taxon>
        <taxon>Rickenella</taxon>
    </lineage>
</organism>
<dbReference type="VEuPathDB" id="FungiDB:BD410DRAFT_829026"/>
<dbReference type="EMBL" id="ML170180">
    <property type="protein sequence ID" value="TDL21518.1"/>
    <property type="molecule type" value="Genomic_DNA"/>
</dbReference>
<dbReference type="SUPFAM" id="SSF53474">
    <property type="entry name" value="alpha/beta-Hydrolases"/>
    <property type="match status" value="1"/>
</dbReference>
<accession>A0A4Y7Q2S4</accession>
<dbReference type="PANTHER" id="PTHR43248">
    <property type="entry name" value="2-SUCCINYL-6-HYDROXY-2,4-CYCLOHEXADIENE-1-CARBOXYLATE SYNTHASE"/>
    <property type="match status" value="1"/>
</dbReference>